<dbReference type="Pfam" id="PF01381">
    <property type="entry name" value="HTH_3"/>
    <property type="match status" value="1"/>
</dbReference>
<comment type="caution">
    <text evidence="2">The sequence shown here is derived from an EMBL/GenBank/DDBJ whole genome shotgun (WGS) entry which is preliminary data.</text>
</comment>
<dbReference type="SUPFAM" id="SSF47413">
    <property type="entry name" value="lambda repressor-like DNA-binding domains"/>
    <property type="match status" value="1"/>
</dbReference>
<dbReference type="SMART" id="SM00530">
    <property type="entry name" value="HTH_XRE"/>
    <property type="match status" value="1"/>
</dbReference>
<dbReference type="PROSITE" id="PS50943">
    <property type="entry name" value="HTH_CROC1"/>
    <property type="match status" value="1"/>
</dbReference>
<organism evidence="2 3">
    <name type="scientific">Saccharothrix violaceirubra</name>
    <dbReference type="NCBI Taxonomy" id="413306"/>
    <lineage>
        <taxon>Bacteria</taxon>
        <taxon>Bacillati</taxon>
        <taxon>Actinomycetota</taxon>
        <taxon>Actinomycetes</taxon>
        <taxon>Pseudonocardiales</taxon>
        <taxon>Pseudonocardiaceae</taxon>
        <taxon>Saccharothrix</taxon>
    </lineage>
</organism>
<gene>
    <name evidence="2" type="ORF">F4559_001084</name>
</gene>
<proteinExistence type="predicted"/>
<dbReference type="RefSeq" id="WP_184666474.1">
    <property type="nucleotide sequence ID" value="NZ_BAABAI010000034.1"/>
</dbReference>
<feature type="domain" description="HTH cro/C1-type" evidence="1">
    <location>
        <begin position="24"/>
        <end position="80"/>
    </location>
</feature>
<evidence type="ECO:0000313" key="3">
    <source>
        <dbReference type="Proteomes" id="UP000542674"/>
    </source>
</evidence>
<keyword evidence="3" id="KW-1185">Reference proteome</keyword>
<evidence type="ECO:0000313" key="2">
    <source>
        <dbReference type="EMBL" id="MBB4963725.1"/>
    </source>
</evidence>
<dbReference type="EMBL" id="JACHJS010000001">
    <property type="protein sequence ID" value="MBB4963725.1"/>
    <property type="molecule type" value="Genomic_DNA"/>
</dbReference>
<accession>A0A7W7WTZ7</accession>
<dbReference type="Proteomes" id="UP000542674">
    <property type="component" value="Unassembled WGS sequence"/>
</dbReference>
<sequence>MTVGDGEPRTQWAFGERLTASLRQRGWSQNRFAKRSGLSPQTVSNLVRGYMTHLPGEPWKPSEDVVRRVASGLEERPSVWLRLAGYKVEASEEEEPPEARHLAGKLVKLAPADFSAIEAIVDSLLRARGYDVGPGPVVHSGSEVAAAGDRAGDEIAAAGEGATLADTISTRVD</sequence>
<dbReference type="InterPro" id="IPR001387">
    <property type="entry name" value="Cro/C1-type_HTH"/>
</dbReference>
<name>A0A7W7WTZ7_9PSEU</name>
<dbReference type="Gene3D" id="1.10.260.40">
    <property type="entry name" value="lambda repressor-like DNA-binding domains"/>
    <property type="match status" value="1"/>
</dbReference>
<dbReference type="InterPro" id="IPR010982">
    <property type="entry name" value="Lambda_DNA-bd_dom_sf"/>
</dbReference>
<dbReference type="CDD" id="cd00093">
    <property type="entry name" value="HTH_XRE"/>
    <property type="match status" value="1"/>
</dbReference>
<reference evidence="2 3" key="1">
    <citation type="submission" date="2020-08" db="EMBL/GenBank/DDBJ databases">
        <title>Sequencing the genomes of 1000 actinobacteria strains.</title>
        <authorList>
            <person name="Klenk H.-P."/>
        </authorList>
    </citation>
    <scope>NUCLEOTIDE SEQUENCE [LARGE SCALE GENOMIC DNA]</scope>
    <source>
        <strain evidence="2 3">DSM 45084</strain>
    </source>
</reference>
<dbReference type="AlphaFoldDB" id="A0A7W7WTZ7"/>
<protein>
    <submittedName>
        <fullName evidence="2">Transcriptional regulator with XRE-family HTH domain</fullName>
    </submittedName>
</protein>
<evidence type="ECO:0000259" key="1">
    <source>
        <dbReference type="PROSITE" id="PS50943"/>
    </source>
</evidence>
<dbReference type="GO" id="GO:0003677">
    <property type="term" value="F:DNA binding"/>
    <property type="evidence" value="ECO:0007669"/>
    <property type="project" value="InterPro"/>
</dbReference>